<evidence type="ECO:0000256" key="2">
    <source>
        <dbReference type="ARBA" id="ARBA00023002"/>
    </source>
</evidence>
<keyword evidence="2" id="KW-0560">Oxidoreductase</keyword>
<gene>
    <name evidence="3" type="ORF">HII31_11502</name>
</gene>
<dbReference type="InterPro" id="IPR036291">
    <property type="entry name" value="NAD(P)-bd_dom_sf"/>
</dbReference>
<reference evidence="3" key="1">
    <citation type="submission" date="2020-04" db="EMBL/GenBank/DDBJ databases">
        <title>Draft genome resource of the tomato pathogen Pseudocercospora fuligena.</title>
        <authorList>
            <person name="Zaccaron A."/>
        </authorList>
    </citation>
    <scope>NUCLEOTIDE SEQUENCE</scope>
    <source>
        <strain evidence="3">PF001</strain>
    </source>
</reference>
<name>A0A8H6R9M8_9PEZI</name>
<keyword evidence="4" id="KW-1185">Reference proteome</keyword>
<dbReference type="InterPro" id="IPR002347">
    <property type="entry name" value="SDR_fam"/>
</dbReference>
<dbReference type="PANTHER" id="PTHR43115">
    <property type="entry name" value="DEHYDROGENASE/REDUCTASE SDR FAMILY MEMBER 11"/>
    <property type="match status" value="1"/>
</dbReference>
<evidence type="ECO:0000256" key="1">
    <source>
        <dbReference type="ARBA" id="ARBA00006484"/>
    </source>
</evidence>
<dbReference type="CDD" id="cd05233">
    <property type="entry name" value="SDR_c"/>
    <property type="match status" value="1"/>
</dbReference>
<dbReference type="Proteomes" id="UP000660729">
    <property type="component" value="Unassembled WGS sequence"/>
</dbReference>
<comment type="similarity">
    <text evidence="1">Belongs to the short-chain dehydrogenases/reductases (SDR) family.</text>
</comment>
<dbReference type="OrthoDB" id="1933717at2759"/>
<organism evidence="3 4">
    <name type="scientific">Pseudocercospora fuligena</name>
    <dbReference type="NCBI Taxonomy" id="685502"/>
    <lineage>
        <taxon>Eukaryota</taxon>
        <taxon>Fungi</taxon>
        <taxon>Dikarya</taxon>
        <taxon>Ascomycota</taxon>
        <taxon>Pezizomycotina</taxon>
        <taxon>Dothideomycetes</taxon>
        <taxon>Dothideomycetidae</taxon>
        <taxon>Mycosphaerellales</taxon>
        <taxon>Mycosphaerellaceae</taxon>
        <taxon>Pseudocercospora</taxon>
    </lineage>
</organism>
<dbReference type="PANTHER" id="PTHR43115:SF4">
    <property type="entry name" value="DEHYDROGENASE_REDUCTASE SDR FAMILY MEMBER 11"/>
    <property type="match status" value="1"/>
</dbReference>
<dbReference type="SUPFAM" id="SSF51735">
    <property type="entry name" value="NAD(P)-binding Rossmann-fold domains"/>
    <property type="match status" value="1"/>
</dbReference>
<sequence length="309" mass="33882">MAQFNFPDHFGINFTPTLHHKAEGPTQPEQNIKSNFVVAVIGSGRGIGAHTAYAYARAGAKGITITSRTVAELKIVEEKLLAINSEIEILSQTCDVSKQADVEALAKATMEKFGRLDVVIANAGVMSKPIAASVHSEQRMPIGVEEDDFQRVIDINLIGTWNIARNFVPLLQANKDGAQAFIIITSASGHFSDSNMTPLAYNISKFALNRLAEHLHKDHFRRDGVQTFAVHPGAVLTSASVVGSEEAAAEGDFTMDDPGLCGGFLTWLTKQRRPWLSGRYISVNWDVEELEVMRNAILKEDKLVHRMVV</sequence>
<dbReference type="PRINTS" id="PR00081">
    <property type="entry name" value="GDHRDH"/>
</dbReference>
<dbReference type="AlphaFoldDB" id="A0A8H6R9M8"/>
<comment type="caution">
    <text evidence="3">The sequence shown here is derived from an EMBL/GenBank/DDBJ whole genome shotgun (WGS) entry which is preliminary data.</text>
</comment>
<dbReference type="Pfam" id="PF00106">
    <property type="entry name" value="adh_short"/>
    <property type="match status" value="1"/>
</dbReference>
<dbReference type="EMBL" id="JABCIY010000235">
    <property type="protein sequence ID" value="KAF7187121.1"/>
    <property type="molecule type" value="Genomic_DNA"/>
</dbReference>
<dbReference type="GO" id="GO:0016491">
    <property type="term" value="F:oxidoreductase activity"/>
    <property type="evidence" value="ECO:0007669"/>
    <property type="project" value="UniProtKB-KW"/>
</dbReference>
<protein>
    <submittedName>
        <fullName evidence="3">Short chain dehydrogenase citE</fullName>
    </submittedName>
</protein>
<dbReference type="Gene3D" id="3.40.50.720">
    <property type="entry name" value="NAD(P)-binding Rossmann-like Domain"/>
    <property type="match status" value="1"/>
</dbReference>
<evidence type="ECO:0000313" key="3">
    <source>
        <dbReference type="EMBL" id="KAF7187121.1"/>
    </source>
</evidence>
<evidence type="ECO:0000313" key="4">
    <source>
        <dbReference type="Proteomes" id="UP000660729"/>
    </source>
</evidence>
<accession>A0A8H6R9M8</accession>
<proteinExistence type="inferred from homology"/>